<name>A0AA86VXG6_9FABA</name>
<evidence type="ECO:0000256" key="1">
    <source>
        <dbReference type="ARBA" id="ARBA00004123"/>
    </source>
</evidence>
<evidence type="ECO:0000256" key="2">
    <source>
        <dbReference type="ARBA" id="ARBA00023242"/>
    </source>
</evidence>
<comment type="subcellular location">
    <subcellularLocation>
        <location evidence="1 3">Nucleus</location>
    </subcellularLocation>
</comment>
<evidence type="ECO:0000256" key="3">
    <source>
        <dbReference type="PROSITE-ProRule" id="PRU00810"/>
    </source>
</evidence>
<protein>
    <submittedName>
        <fullName evidence="4">Uncharacterized protein</fullName>
    </submittedName>
</protein>
<keyword evidence="5" id="KW-1185">Reference proteome</keyword>
<sequence length="150" mass="17757">MSEGREKMTKTEAIEYLREVQKKFEDKNEEFQKFLDIMTYFRIHRIDVGTVVEQVGEILRCHDDLILGFNKFLPKGYEILLPPKGAVQMEDAVKYVQKIKDRFRNKYHIYSTFVKILSSRKQNHMPVQQVFNEVSVVYLSALEFLLSDSL</sequence>
<dbReference type="AlphaFoldDB" id="A0AA86VXG6"/>
<dbReference type="Pfam" id="PF02671">
    <property type="entry name" value="PAH"/>
    <property type="match status" value="1"/>
</dbReference>
<dbReference type="GO" id="GO:0003714">
    <property type="term" value="F:transcription corepressor activity"/>
    <property type="evidence" value="ECO:0007669"/>
    <property type="project" value="InterPro"/>
</dbReference>
<dbReference type="InterPro" id="IPR039774">
    <property type="entry name" value="Sin3-like"/>
</dbReference>
<dbReference type="GO" id="GO:0005634">
    <property type="term" value="C:nucleus"/>
    <property type="evidence" value="ECO:0007669"/>
    <property type="project" value="UniProtKB-SubCell"/>
</dbReference>
<keyword evidence="2 3" id="KW-0539">Nucleus</keyword>
<accession>A0AA86VXG6</accession>
<evidence type="ECO:0000313" key="4">
    <source>
        <dbReference type="EMBL" id="CAJ1939993.1"/>
    </source>
</evidence>
<dbReference type="SUPFAM" id="SSF47762">
    <property type="entry name" value="PAH2 domain"/>
    <property type="match status" value="2"/>
</dbReference>
<dbReference type="Gramene" id="rna-AYBTSS11_LOCUS9463">
    <property type="protein sequence ID" value="CAJ1939993.1"/>
    <property type="gene ID" value="gene-AYBTSS11_LOCUS9463"/>
</dbReference>
<dbReference type="FunFam" id="1.20.1160.11:FF:000001">
    <property type="entry name" value="Paired amphipathic helix protein Sin3"/>
    <property type="match status" value="1"/>
</dbReference>
<evidence type="ECO:0000313" key="5">
    <source>
        <dbReference type="Proteomes" id="UP001189624"/>
    </source>
</evidence>
<gene>
    <name evidence="4" type="ORF">AYBTSS11_LOCUS9463</name>
</gene>
<organism evidence="4 5">
    <name type="scientific">Sphenostylis stenocarpa</name>
    <dbReference type="NCBI Taxonomy" id="92480"/>
    <lineage>
        <taxon>Eukaryota</taxon>
        <taxon>Viridiplantae</taxon>
        <taxon>Streptophyta</taxon>
        <taxon>Embryophyta</taxon>
        <taxon>Tracheophyta</taxon>
        <taxon>Spermatophyta</taxon>
        <taxon>Magnoliopsida</taxon>
        <taxon>eudicotyledons</taxon>
        <taxon>Gunneridae</taxon>
        <taxon>Pentapetalae</taxon>
        <taxon>rosids</taxon>
        <taxon>fabids</taxon>
        <taxon>Fabales</taxon>
        <taxon>Fabaceae</taxon>
        <taxon>Papilionoideae</taxon>
        <taxon>50 kb inversion clade</taxon>
        <taxon>NPAAA clade</taxon>
        <taxon>indigoferoid/millettioid clade</taxon>
        <taxon>Phaseoleae</taxon>
        <taxon>Sphenostylis</taxon>
    </lineage>
</organism>
<dbReference type="Gene3D" id="1.20.1160.11">
    <property type="entry name" value="Paired amphipathic helix"/>
    <property type="match status" value="2"/>
</dbReference>
<reference evidence="4" key="1">
    <citation type="submission" date="2023-10" db="EMBL/GenBank/DDBJ databases">
        <authorList>
            <person name="Domelevo Entfellner J.-B."/>
        </authorList>
    </citation>
    <scope>NUCLEOTIDE SEQUENCE</scope>
</reference>
<dbReference type="EMBL" id="OY731400">
    <property type="protein sequence ID" value="CAJ1939993.1"/>
    <property type="molecule type" value="Genomic_DNA"/>
</dbReference>
<dbReference type="PANTHER" id="PTHR12346">
    <property type="entry name" value="SIN3B-RELATED"/>
    <property type="match status" value="1"/>
</dbReference>
<dbReference type="PROSITE" id="PS51477">
    <property type="entry name" value="PAH"/>
    <property type="match status" value="2"/>
</dbReference>
<dbReference type="Proteomes" id="UP001189624">
    <property type="component" value="Chromosome 3"/>
</dbReference>
<proteinExistence type="predicted"/>
<dbReference type="InterPro" id="IPR036600">
    <property type="entry name" value="PAH_sf"/>
</dbReference>
<dbReference type="InterPro" id="IPR003822">
    <property type="entry name" value="PAH"/>
</dbReference>